<evidence type="ECO:0000313" key="2">
    <source>
        <dbReference type="EMBL" id="PRQ45965.1"/>
    </source>
</evidence>
<feature type="transmembrane region" description="Helical" evidence="1">
    <location>
        <begin position="54"/>
        <end position="73"/>
    </location>
</feature>
<keyword evidence="1" id="KW-1133">Transmembrane helix</keyword>
<proteinExistence type="predicted"/>
<accession>A0A2P6RHQ1</accession>
<comment type="caution">
    <text evidence="2">The sequence shown here is derived from an EMBL/GenBank/DDBJ whole genome shotgun (WGS) entry which is preliminary data.</text>
</comment>
<gene>
    <name evidence="2" type="ORF">RchiOBHm_Chr3g0497481</name>
</gene>
<dbReference type="Proteomes" id="UP000238479">
    <property type="component" value="Chromosome 3"/>
</dbReference>
<dbReference type="EMBL" id="PDCK01000041">
    <property type="protein sequence ID" value="PRQ45965.1"/>
    <property type="molecule type" value="Genomic_DNA"/>
</dbReference>
<keyword evidence="1" id="KW-0812">Transmembrane</keyword>
<evidence type="ECO:0000256" key="1">
    <source>
        <dbReference type="SAM" id="Phobius"/>
    </source>
</evidence>
<sequence length="142" mass="15571">MNIYIYIYIYIISLIYIFLPSHVPHPTTYPLSSFFSIFSLSLSHLSVAVSPSPFYPLFLSISFLCSSSLFLSLSPPLRLHLSVALAPSPFLSSPFIQLLFFKDITTTPLHSGILGPPPSSVNLGGTTIVAQPTRNALQICSH</sequence>
<name>A0A2P6RHQ1_ROSCH</name>
<feature type="transmembrane region" description="Helical" evidence="1">
    <location>
        <begin position="79"/>
        <end position="101"/>
    </location>
</feature>
<protein>
    <submittedName>
        <fullName evidence="2">Uncharacterized protein</fullName>
    </submittedName>
</protein>
<organism evidence="2 3">
    <name type="scientific">Rosa chinensis</name>
    <name type="common">China rose</name>
    <dbReference type="NCBI Taxonomy" id="74649"/>
    <lineage>
        <taxon>Eukaryota</taxon>
        <taxon>Viridiplantae</taxon>
        <taxon>Streptophyta</taxon>
        <taxon>Embryophyta</taxon>
        <taxon>Tracheophyta</taxon>
        <taxon>Spermatophyta</taxon>
        <taxon>Magnoliopsida</taxon>
        <taxon>eudicotyledons</taxon>
        <taxon>Gunneridae</taxon>
        <taxon>Pentapetalae</taxon>
        <taxon>rosids</taxon>
        <taxon>fabids</taxon>
        <taxon>Rosales</taxon>
        <taxon>Rosaceae</taxon>
        <taxon>Rosoideae</taxon>
        <taxon>Rosoideae incertae sedis</taxon>
        <taxon>Rosa</taxon>
    </lineage>
</organism>
<evidence type="ECO:0000313" key="3">
    <source>
        <dbReference type="Proteomes" id="UP000238479"/>
    </source>
</evidence>
<keyword evidence="1" id="KW-0472">Membrane</keyword>
<dbReference type="AlphaFoldDB" id="A0A2P6RHQ1"/>
<feature type="transmembrane region" description="Helical" evidence="1">
    <location>
        <begin position="5"/>
        <end position="23"/>
    </location>
</feature>
<reference evidence="2 3" key="1">
    <citation type="journal article" date="2018" name="Nat. Genet.">
        <title>The Rosa genome provides new insights in the design of modern roses.</title>
        <authorList>
            <person name="Bendahmane M."/>
        </authorList>
    </citation>
    <scope>NUCLEOTIDE SEQUENCE [LARGE SCALE GENOMIC DNA]</scope>
    <source>
        <strain evidence="3">cv. Old Blush</strain>
    </source>
</reference>
<keyword evidence="3" id="KW-1185">Reference proteome</keyword>
<dbReference type="Gramene" id="PRQ45965">
    <property type="protein sequence ID" value="PRQ45965"/>
    <property type="gene ID" value="RchiOBHm_Chr3g0497481"/>
</dbReference>